<organism evidence="1 2">
    <name type="scientific">Solanum commersonii</name>
    <name type="common">Commerson's wild potato</name>
    <name type="synonym">Commerson's nightshade</name>
    <dbReference type="NCBI Taxonomy" id="4109"/>
    <lineage>
        <taxon>Eukaryota</taxon>
        <taxon>Viridiplantae</taxon>
        <taxon>Streptophyta</taxon>
        <taxon>Embryophyta</taxon>
        <taxon>Tracheophyta</taxon>
        <taxon>Spermatophyta</taxon>
        <taxon>Magnoliopsida</taxon>
        <taxon>eudicotyledons</taxon>
        <taxon>Gunneridae</taxon>
        <taxon>Pentapetalae</taxon>
        <taxon>asterids</taxon>
        <taxon>lamiids</taxon>
        <taxon>Solanales</taxon>
        <taxon>Solanaceae</taxon>
        <taxon>Solanoideae</taxon>
        <taxon>Solaneae</taxon>
        <taxon>Solanum</taxon>
    </lineage>
</organism>
<dbReference type="Proteomes" id="UP000824120">
    <property type="component" value="Chromosome 7"/>
</dbReference>
<name>A0A9J5Y7C3_SOLCO</name>
<protein>
    <submittedName>
        <fullName evidence="1">Uncharacterized protein</fullName>
    </submittedName>
</protein>
<comment type="caution">
    <text evidence="1">The sequence shown here is derived from an EMBL/GenBank/DDBJ whole genome shotgun (WGS) entry which is preliminary data.</text>
</comment>
<dbReference type="AlphaFoldDB" id="A0A9J5Y7C3"/>
<accession>A0A9J5Y7C3</accession>
<evidence type="ECO:0000313" key="2">
    <source>
        <dbReference type="Proteomes" id="UP000824120"/>
    </source>
</evidence>
<proteinExistence type="predicted"/>
<sequence>MKGKKAKEQREEMKEFEHRIHMVKAPSVLDKEPLRCLPRSRFHKSSQRKIAWRNEYFASYILYSQTKNTKSVHAYFCAGLNKIKIMSLVLETLSLIDLDDALVVNPNLRWFKIFDSFIFQNSCALVCSKLMVVEIGLKNNHAIISFHDMLPLETDTT</sequence>
<keyword evidence="2" id="KW-1185">Reference proteome</keyword>
<reference evidence="1 2" key="1">
    <citation type="submission" date="2020-09" db="EMBL/GenBank/DDBJ databases">
        <title>De no assembly of potato wild relative species, Solanum commersonii.</title>
        <authorList>
            <person name="Cho K."/>
        </authorList>
    </citation>
    <scope>NUCLEOTIDE SEQUENCE [LARGE SCALE GENOMIC DNA]</scope>
    <source>
        <strain evidence="1">LZ3.2</strain>
        <tissue evidence="1">Leaf</tissue>
    </source>
</reference>
<dbReference type="EMBL" id="JACXVP010000007">
    <property type="protein sequence ID" value="KAG5595480.1"/>
    <property type="molecule type" value="Genomic_DNA"/>
</dbReference>
<evidence type="ECO:0000313" key="1">
    <source>
        <dbReference type="EMBL" id="KAG5595480.1"/>
    </source>
</evidence>
<gene>
    <name evidence="1" type="ORF">H5410_036712</name>
</gene>